<organism evidence="17 18">
    <name type="scientific">Stylophora pistillata</name>
    <name type="common">Smooth cauliflower coral</name>
    <dbReference type="NCBI Taxonomy" id="50429"/>
    <lineage>
        <taxon>Eukaryota</taxon>
        <taxon>Metazoa</taxon>
        <taxon>Cnidaria</taxon>
        <taxon>Anthozoa</taxon>
        <taxon>Hexacorallia</taxon>
        <taxon>Scleractinia</taxon>
        <taxon>Astrocoeniina</taxon>
        <taxon>Pocilloporidae</taxon>
        <taxon>Stylophora</taxon>
    </lineage>
</organism>
<keyword evidence="6 14" id="KW-0406">Ion transport</keyword>
<evidence type="ECO:0000256" key="13">
    <source>
        <dbReference type="ARBA" id="ARBA00034099"/>
    </source>
</evidence>
<keyword evidence="2" id="KW-1003">Cell membrane</keyword>
<evidence type="ECO:0000256" key="14">
    <source>
        <dbReference type="RuleBase" id="RU000687"/>
    </source>
</evidence>
<keyword evidence="12 14" id="KW-0407">Ion channel</keyword>
<evidence type="ECO:0000256" key="8">
    <source>
        <dbReference type="ARBA" id="ARBA00023157"/>
    </source>
</evidence>
<proteinExistence type="inferred from homology"/>
<keyword evidence="9 17" id="KW-0675">Receptor</keyword>
<keyword evidence="10" id="KW-0325">Glycoprotein</keyword>
<evidence type="ECO:0000256" key="4">
    <source>
        <dbReference type="ARBA" id="ARBA00022989"/>
    </source>
</evidence>
<comment type="similarity">
    <text evidence="14">Belongs to the ligand-gated ion channel (TC 1.A.9) family.</text>
</comment>
<dbReference type="InterPro" id="IPR002394">
    <property type="entry name" value="Nicotinic_acetylcholine_rcpt"/>
</dbReference>
<evidence type="ECO:0000259" key="16">
    <source>
        <dbReference type="Pfam" id="PF02932"/>
    </source>
</evidence>
<dbReference type="Pfam" id="PF02932">
    <property type="entry name" value="Neur_chan_memb"/>
    <property type="match status" value="1"/>
</dbReference>
<dbReference type="PRINTS" id="PR00254">
    <property type="entry name" value="NICOTINICR"/>
</dbReference>
<evidence type="ECO:0000256" key="3">
    <source>
        <dbReference type="ARBA" id="ARBA00022692"/>
    </source>
</evidence>
<dbReference type="InterPro" id="IPR018000">
    <property type="entry name" value="Neurotransmitter_ion_chnl_CS"/>
</dbReference>
<dbReference type="NCBIfam" id="TIGR00860">
    <property type="entry name" value="LIC"/>
    <property type="match status" value="1"/>
</dbReference>
<dbReference type="STRING" id="50429.A0A2B4S2M3"/>
<dbReference type="Gene3D" id="2.70.170.10">
    <property type="entry name" value="Neurotransmitter-gated ion-channel ligand-binding domain"/>
    <property type="match status" value="1"/>
</dbReference>
<feature type="transmembrane region" description="Helical" evidence="14">
    <location>
        <begin position="254"/>
        <end position="273"/>
    </location>
</feature>
<dbReference type="OrthoDB" id="5975154at2759"/>
<accession>A0A2B4S2M3</accession>
<dbReference type="PRINTS" id="PR00252">
    <property type="entry name" value="NRIONCHANNEL"/>
</dbReference>
<evidence type="ECO:0000256" key="5">
    <source>
        <dbReference type="ARBA" id="ARBA00023018"/>
    </source>
</evidence>
<keyword evidence="11" id="KW-1071">Ligand-gated ion channel</keyword>
<evidence type="ECO:0000256" key="12">
    <source>
        <dbReference type="ARBA" id="ARBA00023303"/>
    </source>
</evidence>
<dbReference type="GO" id="GO:0004888">
    <property type="term" value="F:transmembrane signaling receptor activity"/>
    <property type="evidence" value="ECO:0007669"/>
    <property type="project" value="InterPro"/>
</dbReference>
<dbReference type="InterPro" id="IPR006029">
    <property type="entry name" value="Neurotrans-gated_channel_TM"/>
</dbReference>
<feature type="domain" description="Neurotransmitter-gated ion-channel ligand-binding" evidence="15">
    <location>
        <begin position="45"/>
        <end position="253"/>
    </location>
</feature>
<keyword evidence="3 14" id="KW-0812">Transmembrane</keyword>
<evidence type="ECO:0000256" key="1">
    <source>
        <dbReference type="ARBA" id="ARBA00022448"/>
    </source>
</evidence>
<dbReference type="CDD" id="cd19051">
    <property type="entry name" value="LGIC_TM_cation"/>
    <property type="match status" value="1"/>
</dbReference>
<dbReference type="GO" id="GO:0022848">
    <property type="term" value="F:acetylcholine-gated monoatomic cation-selective channel activity"/>
    <property type="evidence" value="ECO:0007669"/>
    <property type="project" value="InterPro"/>
</dbReference>
<dbReference type="PANTHER" id="PTHR18945">
    <property type="entry name" value="NEUROTRANSMITTER GATED ION CHANNEL"/>
    <property type="match status" value="1"/>
</dbReference>
<feature type="domain" description="Neurotransmitter-gated ion-channel transmembrane" evidence="16">
    <location>
        <begin position="260"/>
        <end position="477"/>
    </location>
</feature>
<evidence type="ECO:0000256" key="9">
    <source>
        <dbReference type="ARBA" id="ARBA00023170"/>
    </source>
</evidence>
<dbReference type="PROSITE" id="PS00236">
    <property type="entry name" value="NEUROTR_ION_CHANNEL"/>
    <property type="match status" value="1"/>
</dbReference>
<dbReference type="InterPro" id="IPR036734">
    <property type="entry name" value="Neur_chan_lig-bd_sf"/>
</dbReference>
<sequence length="497" mass="57935">MAYLWLYRADRVKNHFAVIVFLFGTLLKLNHVCIAQEATEDAELRLLHHLMENYLQEKQILPTQNRSEPVIVTFDMAFSQLVDLDSKDQIMTSNIWVRQFWTNKRLTWDPAEFGGIKDMNVNPKIVWKPDILLYNNINGVGREMYNFDTMVILHHDGRNEWFAPTEIKSICKIDITFFPFDEQICLLTFGSWTYNSQFLDLVRKSETADLQKYTSNGQWTLVSVNATRNVVKYSCCKYPYVDITFRVHLRRRPLFYVQNLILPCILLATLTVFSFTLPPGSGERIALVITLLLGLTVYMLIFTENIPKTSEVLPLISKFFIVILFEVAFCLMATSVTLRFYHFSEPERRVPAWVDFFIVGWMAKLLRMKMTVNLPENRYGPNSIIYRKSGMRGTLWHRLLGCRANGTESLSDGRMQGKVKDSMDEELEEITDKLSDIPSKAVDKNDESMQNKEKWHFAASVVDRLFFLMAGVAFFLSVIIFYLKIPHYNNERNFQDI</sequence>
<reference evidence="18" key="1">
    <citation type="journal article" date="2017" name="bioRxiv">
        <title>Comparative analysis of the genomes of Stylophora pistillata and Acropora digitifera provides evidence for extensive differences between species of corals.</title>
        <authorList>
            <person name="Voolstra C.R."/>
            <person name="Li Y."/>
            <person name="Liew Y.J."/>
            <person name="Baumgarten S."/>
            <person name="Zoccola D."/>
            <person name="Flot J.-F."/>
            <person name="Tambutte S."/>
            <person name="Allemand D."/>
            <person name="Aranda M."/>
        </authorList>
    </citation>
    <scope>NUCLEOTIDE SEQUENCE [LARGE SCALE GENOMIC DNA]</scope>
</reference>
<keyword evidence="8" id="KW-1015">Disulfide bond</keyword>
<evidence type="ECO:0000259" key="15">
    <source>
        <dbReference type="Pfam" id="PF02931"/>
    </source>
</evidence>
<evidence type="ECO:0000256" key="2">
    <source>
        <dbReference type="ARBA" id="ARBA00022475"/>
    </source>
</evidence>
<evidence type="ECO:0000256" key="11">
    <source>
        <dbReference type="ARBA" id="ARBA00023286"/>
    </source>
</evidence>
<keyword evidence="1 14" id="KW-0813">Transport</keyword>
<feature type="transmembrane region" description="Helical" evidence="14">
    <location>
        <begin position="285"/>
        <end position="303"/>
    </location>
</feature>
<dbReference type="FunFam" id="2.70.170.10:FF:000005">
    <property type="entry name" value="Neuronal nicotinic acetylcholine receptor alpha4 subunit"/>
    <property type="match status" value="1"/>
</dbReference>
<keyword evidence="7 14" id="KW-0472">Membrane</keyword>
<feature type="transmembrane region" description="Helical" evidence="14">
    <location>
        <begin position="315"/>
        <end position="338"/>
    </location>
</feature>
<keyword evidence="5" id="KW-0770">Synapse</keyword>
<dbReference type="FunFam" id="1.20.58.390:FF:000043">
    <property type="entry name" value="AcetylCholine Receptor"/>
    <property type="match status" value="1"/>
</dbReference>
<protein>
    <submittedName>
        <fullName evidence="17">Neuronal acetylcholine receptor subunit alpha-3</fullName>
    </submittedName>
</protein>
<dbReference type="InterPro" id="IPR006201">
    <property type="entry name" value="Neur_channel"/>
</dbReference>
<feature type="transmembrane region" description="Helical" evidence="14">
    <location>
        <begin position="465"/>
        <end position="483"/>
    </location>
</feature>
<comment type="caution">
    <text evidence="17">The sequence shown here is derived from an EMBL/GenBank/DDBJ whole genome shotgun (WGS) entry which is preliminary data.</text>
</comment>
<dbReference type="AlphaFoldDB" id="A0A2B4S2M3"/>
<evidence type="ECO:0000256" key="6">
    <source>
        <dbReference type="ARBA" id="ARBA00023065"/>
    </source>
</evidence>
<dbReference type="Pfam" id="PF02931">
    <property type="entry name" value="Neur_chan_LBD"/>
    <property type="match status" value="1"/>
</dbReference>
<dbReference type="Gene3D" id="1.20.58.390">
    <property type="entry name" value="Neurotransmitter-gated ion-channel transmembrane domain"/>
    <property type="match status" value="1"/>
</dbReference>
<keyword evidence="18" id="KW-1185">Reference proteome</keyword>
<evidence type="ECO:0000313" key="18">
    <source>
        <dbReference type="Proteomes" id="UP000225706"/>
    </source>
</evidence>
<dbReference type="CDD" id="cd18997">
    <property type="entry name" value="LGIC_ECD_nAChR"/>
    <property type="match status" value="1"/>
</dbReference>
<keyword evidence="4 14" id="KW-1133">Transmembrane helix</keyword>
<evidence type="ECO:0000256" key="7">
    <source>
        <dbReference type="ARBA" id="ARBA00023136"/>
    </source>
</evidence>
<dbReference type="InterPro" id="IPR038050">
    <property type="entry name" value="Neuro_actylchol_rec"/>
</dbReference>
<comment type="subcellular location">
    <subcellularLocation>
        <location evidence="13">Synaptic cell membrane</location>
        <topology evidence="13">Multi-pass membrane protein</topology>
    </subcellularLocation>
</comment>
<dbReference type="GO" id="GO:0045211">
    <property type="term" value="C:postsynaptic membrane"/>
    <property type="evidence" value="ECO:0007669"/>
    <property type="project" value="InterPro"/>
</dbReference>
<gene>
    <name evidence="17" type="primary">CHRNA3</name>
    <name evidence="17" type="ORF">AWC38_SpisGene12730</name>
</gene>
<dbReference type="EMBL" id="LSMT01000230">
    <property type="protein sequence ID" value="PFX22762.1"/>
    <property type="molecule type" value="Genomic_DNA"/>
</dbReference>
<dbReference type="SUPFAM" id="SSF63712">
    <property type="entry name" value="Nicotinic receptor ligand binding domain-like"/>
    <property type="match status" value="1"/>
</dbReference>
<dbReference type="Proteomes" id="UP000225706">
    <property type="component" value="Unassembled WGS sequence"/>
</dbReference>
<dbReference type="InterPro" id="IPR006202">
    <property type="entry name" value="Neur_chan_lig-bd"/>
</dbReference>
<dbReference type="InterPro" id="IPR036719">
    <property type="entry name" value="Neuro-gated_channel_TM_sf"/>
</dbReference>
<evidence type="ECO:0000313" key="17">
    <source>
        <dbReference type="EMBL" id="PFX22762.1"/>
    </source>
</evidence>
<dbReference type="SUPFAM" id="SSF90112">
    <property type="entry name" value="Neurotransmitter-gated ion-channel transmembrane pore"/>
    <property type="match status" value="1"/>
</dbReference>
<name>A0A2B4S2M3_STYPI</name>
<evidence type="ECO:0000256" key="10">
    <source>
        <dbReference type="ARBA" id="ARBA00023180"/>
    </source>
</evidence>